<feature type="region of interest" description="Disordered" evidence="1">
    <location>
        <begin position="83"/>
        <end position="173"/>
    </location>
</feature>
<organism evidence="2 3">
    <name type="scientific">Symbiodinium pilosum</name>
    <name type="common">Dinoflagellate</name>
    <dbReference type="NCBI Taxonomy" id="2952"/>
    <lineage>
        <taxon>Eukaryota</taxon>
        <taxon>Sar</taxon>
        <taxon>Alveolata</taxon>
        <taxon>Dinophyceae</taxon>
        <taxon>Suessiales</taxon>
        <taxon>Symbiodiniaceae</taxon>
        <taxon>Symbiodinium</taxon>
    </lineage>
</organism>
<sequence length="574" mass="62559">AKDKKDKKDKKEKKDKEDKGKGEESEPVGQPAKKRKQDLQLESPEATTLPPPAKAKAGLPGWEGTLNPQSLAKFFDKNTYAKHASEDAKLSSMERTGTVASLQVDSQTQPEAASDATTPSKETTATSSELANTSPGEPDSASGTPSPTARASADAESTAGEKQTNSAERQARTLKMTDAQKQFAAMGRKMKSDGNLNPGLVTKWFEMLKTWLLHDGDLGAITVEERFVKFVENSESDQYVTMSILQLEKEFGDGPDAQEFIGELIKGNLAPHVKKAMMYKVLRCVLDEYKRGSRGESSAGISGVVKEPAAKKAIAEKLKPAMDHLESLEFMDSSGKIKMKNRSGKEKKPLTASEKLVADYRALAKKFRGYEAKINDRLRELAGVKHCTELVDSLREHTGNTEKYAKEMDGYYTDGVPQEELQTHYERMGCFAGVNGKAQIPSLDPVSAALHKERELVVEAYGMIEEFLELSRSFSISTVSSALTSGATWEHKLLLSCFDNSSAGDSTASEIDSWHCWGVVCALLELTATAVNSPWAGGNQEARLATAYVDFVTCCQREKISAFVAISPACALNP</sequence>
<evidence type="ECO:0000313" key="3">
    <source>
        <dbReference type="Proteomes" id="UP000649617"/>
    </source>
</evidence>
<feature type="compositionally biased region" description="Basic and acidic residues" evidence="1">
    <location>
        <begin position="12"/>
        <end position="24"/>
    </location>
</feature>
<comment type="caution">
    <text evidence="2">The sequence shown here is derived from an EMBL/GenBank/DDBJ whole genome shotgun (WGS) entry which is preliminary data.</text>
</comment>
<feature type="non-terminal residue" evidence="2">
    <location>
        <position position="1"/>
    </location>
</feature>
<reference evidence="2" key="1">
    <citation type="submission" date="2021-02" db="EMBL/GenBank/DDBJ databases">
        <authorList>
            <person name="Dougan E. K."/>
            <person name="Rhodes N."/>
            <person name="Thang M."/>
            <person name="Chan C."/>
        </authorList>
    </citation>
    <scope>NUCLEOTIDE SEQUENCE</scope>
</reference>
<accession>A0A812PS67</accession>
<evidence type="ECO:0000256" key="1">
    <source>
        <dbReference type="SAM" id="MobiDB-lite"/>
    </source>
</evidence>
<name>A0A812PS67_SYMPI</name>
<protein>
    <submittedName>
        <fullName evidence="2">Uncharacterized protein</fullName>
    </submittedName>
</protein>
<feature type="compositionally biased region" description="Polar residues" evidence="1">
    <location>
        <begin position="93"/>
        <end position="149"/>
    </location>
</feature>
<dbReference type="AlphaFoldDB" id="A0A812PS67"/>
<dbReference type="EMBL" id="CAJNIZ010014936">
    <property type="protein sequence ID" value="CAE7367920.1"/>
    <property type="molecule type" value="Genomic_DNA"/>
</dbReference>
<keyword evidence="3" id="KW-1185">Reference proteome</keyword>
<dbReference type="Proteomes" id="UP000649617">
    <property type="component" value="Unassembled WGS sequence"/>
</dbReference>
<proteinExistence type="predicted"/>
<dbReference type="OrthoDB" id="434134at2759"/>
<feature type="region of interest" description="Disordered" evidence="1">
    <location>
        <begin position="1"/>
        <end position="67"/>
    </location>
</feature>
<evidence type="ECO:0000313" key="2">
    <source>
        <dbReference type="EMBL" id="CAE7367920.1"/>
    </source>
</evidence>
<gene>
    <name evidence="2" type="ORF">SPIL2461_LOCUS8908</name>
</gene>